<dbReference type="Proteomes" id="UP001157418">
    <property type="component" value="Unassembled WGS sequence"/>
</dbReference>
<evidence type="ECO:0000313" key="6">
    <source>
        <dbReference type="EMBL" id="CAH1445487.1"/>
    </source>
</evidence>
<feature type="compositionally biased region" description="Acidic residues" evidence="4">
    <location>
        <begin position="1"/>
        <end position="11"/>
    </location>
</feature>
<evidence type="ECO:0000256" key="4">
    <source>
        <dbReference type="SAM" id="MobiDB-lite"/>
    </source>
</evidence>
<dbReference type="AlphaFoldDB" id="A0AAU9P661"/>
<keyword evidence="2" id="KW-0963">Cytoplasm</keyword>
<dbReference type="FunFam" id="2.60.40.790:FF:000001">
    <property type="entry name" value="Nuclear migration protein nudC"/>
    <property type="match status" value="1"/>
</dbReference>
<feature type="domain" description="CS" evidence="5">
    <location>
        <begin position="144"/>
        <end position="233"/>
    </location>
</feature>
<dbReference type="Gene3D" id="2.60.40.790">
    <property type="match status" value="1"/>
</dbReference>
<evidence type="ECO:0000256" key="2">
    <source>
        <dbReference type="ARBA" id="ARBA00022490"/>
    </source>
</evidence>
<protein>
    <recommendedName>
        <fullName evidence="5">CS domain-containing protein</fullName>
    </recommendedName>
</protein>
<dbReference type="CDD" id="cd06467">
    <property type="entry name" value="p23_NUDC_like"/>
    <property type="match status" value="1"/>
</dbReference>
<gene>
    <name evidence="6" type="ORF">LVIROSA_LOCUS31245</name>
</gene>
<comment type="caution">
    <text evidence="6">The sequence shown here is derived from an EMBL/GenBank/DDBJ whole genome shotgun (WGS) entry which is preliminary data.</text>
</comment>
<dbReference type="SUPFAM" id="SSF49764">
    <property type="entry name" value="HSP20-like chaperones"/>
    <property type="match status" value="1"/>
</dbReference>
<evidence type="ECO:0000256" key="3">
    <source>
        <dbReference type="ARBA" id="ARBA00053226"/>
    </source>
</evidence>
<proteinExistence type="predicted"/>
<dbReference type="GO" id="GO:0005737">
    <property type="term" value="C:cytoplasm"/>
    <property type="evidence" value="ECO:0007669"/>
    <property type="project" value="TreeGrafter"/>
</dbReference>
<accession>A0AAU9P661</accession>
<feature type="region of interest" description="Disordered" evidence="4">
    <location>
        <begin position="1"/>
        <end position="27"/>
    </location>
</feature>
<evidence type="ECO:0000256" key="1">
    <source>
        <dbReference type="ARBA" id="ARBA00004463"/>
    </source>
</evidence>
<reference evidence="6 7" key="1">
    <citation type="submission" date="2022-01" db="EMBL/GenBank/DDBJ databases">
        <authorList>
            <person name="Xiong W."/>
            <person name="Schranz E."/>
        </authorList>
    </citation>
    <scope>NUCLEOTIDE SEQUENCE [LARGE SCALE GENOMIC DNA]</scope>
</reference>
<dbReference type="PANTHER" id="PTHR12356">
    <property type="entry name" value="NUCLEAR MOVEMENT PROTEIN NUDC"/>
    <property type="match status" value="1"/>
</dbReference>
<dbReference type="GO" id="GO:0051082">
    <property type="term" value="F:unfolded protein binding"/>
    <property type="evidence" value="ECO:0007669"/>
    <property type="project" value="TreeGrafter"/>
</dbReference>
<name>A0AAU9P661_9ASTR</name>
<dbReference type="InterPro" id="IPR007052">
    <property type="entry name" value="CS_dom"/>
</dbReference>
<dbReference type="Pfam" id="PF04969">
    <property type="entry name" value="CS"/>
    <property type="match status" value="1"/>
</dbReference>
<dbReference type="GO" id="GO:0006950">
    <property type="term" value="P:response to stress"/>
    <property type="evidence" value="ECO:0007669"/>
    <property type="project" value="UniProtKB-ARBA"/>
</dbReference>
<keyword evidence="7" id="KW-1185">Reference proteome</keyword>
<dbReference type="InterPro" id="IPR008978">
    <property type="entry name" value="HSP20-like_chaperone"/>
</dbReference>
<comment type="subcellular location">
    <subcellularLocation>
        <location evidence="1">Cytoplasmic granule</location>
    </subcellularLocation>
</comment>
<feature type="compositionally biased region" description="Basic and acidic residues" evidence="4">
    <location>
        <begin position="12"/>
        <end position="22"/>
    </location>
</feature>
<organism evidence="6 7">
    <name type="scientific">Lactuca virosa</name>
    <dbReference type="NCBI Taxonomy" id="75947"/>
    <lineage>
        <taxon>Eukaryota</taxon>
        <taxon>Viridiplantae</taxon>
        <taxon>Streptophyta</taxon>
        <taxon>Embryophyta</taxon>
        <taxon>Tracheophyta</taxon>
        <taxon>Spermatophyta</taxon>
        <taxon>Magnoliopsida</taxon>
        <taxon>eudicotyledons</taxon>
        <taxon>Gunneridae</taxon>
        <taxon>Pentapetalae</taxon>
        <taxon>asterids</taxon>
        <taxon>campanulids</taxon>
        <taxon>Asterales</taxon>
        <taxon>Asteraceae</taxon>
        <taxon>Cichorioideae</taxon>
        <taxon>Cichorieae</taxon>
        <taxon>Lactucinae</taxon>
        <taxon>Lactuca</taxon>
    </lineage>
</organism>
<feature type="compositionally biased region" description="Basic and acidic residues" evidence="4">
    <location>
        <begin position="118"/>
        <end position="133"/>
    </location>
</feature>
<dbReference type="InterPro" id="IPR037898">
    <property type="entry name" value="NudC_fam"/>
</dbReference>
<dbReference type="EMBL" id="CAKMRJ010005523">
    <property type="protein sequence ID" value="CAH1445487.1"/>
    <property type="molecule type" value="Genomic_DNA"/>
</dbReference>
<evidence type="ECO:0000259" key="5">
    <source>
        <dbReference type="PROSITE" id="PS51203"/>
    </source>
</evidence>
<dbReference type="PROSITE" id="PS51203">
    <property type="entry name" value="CS"/>
    <property type="match status" value="1"/>
</dbReference>
<sequence>MAILSDYEEDDQKQTKTPEPVKKPFNAVLDSSDPLRFLQTAFEFVASETDLFKTDSVVKDVNGLVRTVKEKLDADERKRKEKAVSAASNGATSVKPGNKRAKEDSSSSLPAQPAVSVKEPEDKKEESNDDNKKGLRAPNKGNGLDMENYSWIQSLQEVTINIPVPPGTKSRFISCEIKKNHLKVGLKGQPPILEGDLYKSVKVDDCFWSLEDQKSVSILLTKQDQMEWWKFLVKGEPEIDTQKVEPENSKLADLDPETRSTVEKMMFDQRQKQMGLPTSDEMQKQDILKKFMAEHPEMDFSRAKIN</sequence>
<dbReference type="GO" id="GO:0006457">
    <property type="term" value="P:protein folding"/>
    <property type="evidence" value="ECO:0007669"/>
    <property type="project" value="TreeGrafter"/>
</dbReference>
<dbReference type="PANTHER" id="PTHR12356:SF3">
    <property type="entry name" value="NUCLEAR MIGRATION PROTEIN NUDC"/>
    <property type="match status" value="1"/>
</dbReference>
<feature type="region of interest" description="Disordered" evidence="4">
    <location>
        <begin position="70"/>
        <end position="143"/>
    </location>
</feature>
<evidence type="ECO:0000313" key="7">
    <source>
        <dbReference type="Proteomes" id="UP001157418"/>
    </source>
</evidence>
<comment type="function">
    <text evidence="3">Small heat shock protein required for the establishment of auxin gradients and for patterning of the apical domain of the embryo. Involved in the specification of the cotyledon primordia. Also required for normal inflorescence and floral meristem function, normal developmental patterning and thermotolerance. Acts as a molecular chaperone.</text>
</comment>